<dbReference type="InterPro" id="IPR036188">
    <property type="entry name" value="FAD/NAD-bd_sf"/>
</dbReference>
<evidence type="ECO:0000256" key="6">
    <source>
        <dbReference type="ARBA" id="ARBA00022827"/>
    </source>
</evidence>
<dbReference type="PANTHER" id="PTHR42923:SF3">
    <property type="entry name" value="PROTOPORPHYRINOGEN OXIDASE"/>
    <property type="match status" value="1"/>
</dbReference>
<keyword evidence="5 11" id="KW-0285">Flavoprotein</keyword>
<dbReference type="Gene3D" id="3.50.50.60">
    <property type="entry name" value="FAD/NAD(P)-binding domain"/>
    <property type="match status" value="1"/>
</dbReference>
<evidence type="ECO:0000256" key="9">
    <source>
        <dbReference type="ARBA" id="ARBA00023244"/>
    </source>
</evidence>
<comment type="pathway">
    <text evidence="2 11">Porphyrin-containing compound metabolism; protoporphyrin-IX biosynthesis; protoporphyrin-IX from protoporphyrinogen-IX: step 1/1.</text>
</comment>
<dbReference type="AlphaFoldDB" id="A0A2T5LWL3"/>
<evidence type="ECO:0000256" key="10">
    <source>
        <dbReference type="ARBA" id="ARBA00047554"/>
    </source>
</evidence>
<sequence length="602" mass="66274">MRLPCVPSCALRELRAPLALVRNGRRRFLHSRTYDAAVIGGGITGLTAAYRLSKDPSCSKVTLYEKTPHLGGWLQSETIPVDGGEIVFEYGPRTLRVAVPSCLPLVDLIDELRLADQVVPTNKTSPAALNRYIYYPDHLVRAPTPTPRAGFFSNISSLLSTLLREPVFETFLWSLLYEPWKEPGKSQLAKRDESVADFVSRRLSPQVADNLVSALYHGIFAGDVSRLSAQALLGEFRDMESSELRVLASALQAANAGMIRVNVDDMLAIYYAPEEKPYHYWRTLSLLVRSASTITLKHGVGQLADALAEALKRSSGKVDILTSTDVTSISQGTQTSNVTIGFGNTSRTHDRVIATNPAPELAGQLSNVPKDAKTPHSTISSLREHNYAVTVMVVNLYYPNPDLLSVKGFGYLIPRSIPYEQNPERALGVIFASESGGTGQDTAPGTKLTVMMGGHWWDGWKESDYPDHDTAVKMARSLLERHLGITDTPTVTRSRLQRDAIPQPTVGHLERMNDISQSIRQDFNNRITLAGGWYGLRGSSVVDCVRQAYLAASYGVGAQKLNVDDHDSVLSKYNYRTWDLEGGIVAAPVRTVEVHKADVQHF</sequence>
<comment type="similarity">
    <text evidence="3 11">Belongs to the protoporphyrinogen/coproporphyrinogen oxidase family. Protoporphyrinogen oxidase subfamily.</text>
</comment>
<keyword evidence="8 11" id="KW-0350">Heme biosynthesis</keyword>
<evidence type="ECO:0000256" key="5">
    <source>
        <dbReference type="ARBA" id="ARBA00022630"/>
    </source>
</evidence>
<keyword evidence="7 11" id="KW-0560">Oxidoreductase</keyword>
<dbReference type="Pfam" id="PF01593">
    <property type="entry name" value="Amino_oxidase"/>
    <property type="match status" value="1"/>
</dbReference>
<evidence type="ECO:0000256" key="7">
    <source>
        <dbReference type="ARBA" id="ARBA00023002"/>
    </source>
</evidence>
<evidence type="ECO:0000259" key="12">
    <source>
        <dbReference type="Pfam" id="PF01593"/>
    </source>
</evidence>
<dbReference type="NCBIfam" id="TIGR00562">
    <property type="entry name" value="proto_IX_ox"/>
    <property type="match status" value="1"/>
</dbReference>
<keyword evidence="9 11" id="KW-0627">Porphyrin biosynthesis</keyword>
<dbReference type="RefSeq" id="XP_040752063.1">
    <property type="nucleotide sequence ID" value="XM_040898411.1"/>
</dbReference>
<comment type="catalytic activity">
    <reaction evidence="10 11">
        <text>protoporphyrinogen IX + 3 O2 = protoporphyrin IX + 3 H2O2</text>
        <dbReference type="Rhea" id="RHEA:25576"/>
        <dbReference type="ChEBI" id="CHEBI:15379"/>
        <dbReference type="ChEBI" id="CHEBI:16240"/>
        <dbReference type="ChEBI" id="CHEBI:57306"/>
        <dbReference type="ChEBI" id="CHEBI:57307"/>
        <dbReference type="EC" id="1.3.3.4"/>
    </reaction>
</comment>
<evidence type="ECO:0000256" key="11">
    <source>
        <dbReference type="RuleBase" id="RU367069"/>
    </source>
</evidence>
<proteinExistence type="inferred from homology"/>
<protein>
    <recommendedName>
        <fullName evidence="4 11">Protoporphyrinogen oxidase</fullName>
        <ecNumber evidence="4 11">1.3.3.4</ecNumber>
    </recommendedName>
</protein>
<comment type="cofactor">
    <cofactor evidence="11">
        <name>FAD</name>
        <dbReference type="ChEBI" id="CHEBI:57692"/>
    </cofactor>
    <text evidence="11">Binds 1 FAD per subunit.</text>
</comment>
<dbReference type="GeneID" id="63815293"/>
<evidence type="ECO:0000256" key="3">
    <source>
        <dbReference type="ARBA" id="ARBA00010551"/>
    </source>
</evidence>
<accession>A0A2T5LWL3</accession>
<organism evidence="13 14">
    <name type="scientific">Aspergillus ochraceoroseus IBT 24754</name>
    <dbReference type="NCBI Taxonomy" id="1392256"/>
    <lineage>
        <taxon>Eukaryota</taxon>
        <taxon>Fungi</taxon>
        <taxon>Dikarya</taxon>
        <taxon>Ascomycota</taxon>
        <taxon>Pezizomycotina</taxon>
        <taxon>Eurotiomycetes</taxon>
        <taxon>Eurotiomycetidae</taxon>
        <taxon>Eurotiales</taxon>
        <taxon>Aspergillaceae</taxon>
        <taxon>Aspergillus</taxon>
        <taxon>Aspergillus subgen. Nidulantes</taxon>
    </lineage>
</organism>
<evidence type="ECO:0000256" key="1">
    <source>
        <dbReference type="ARBA" id="ARBA00002600"/>
    </source>
</evidence>
<evidence type="ECO:0000313" key="14">
    <source>
        <dbReference type="Proteomes" id="UP000244073"/>
    </source>
</evidence>
<reference evidence="13 14" key="1">
    <citation type="journal article" date="2018" name="Proc. Natl. Acad. Sci. U.S.A.">
        <title>Linking secondary metabolites to gene clusters through genome sequencing of six diverse Aspergillus species.</title>
        <authorList>
            <person name="Kaerboelling I."/>
            <person name="Vesth T.C."/>
            <person name="Frisvad J.C."/>
            <person name="Nybo J.L."/>
            <person name="Theobald S."/>
            <person name="Kuo A."/>
            <person name="Bowyer P."/>
            <person name="Matsuda Y."/>
            <person name="Mondo S."/>
            <person name="Lyhne E.K."/>
            <person name="Kogle M.E."/>
            <person name="Clum A."/>
            <person name="Lipzen A."/>
            <person name="Salamov A."/>
            <person name="Ngan C.Y."/>
            <person name="Daum C."/>
            <person name="Chiniquy J."/>
            <person name="Barry K."/>
            <person name="LaButti K."/>
            <person name="Haridas S."/>
            <person name="Simmons B.A."/>
            <person name="Magnuson J.K."/>
            <person name="Mortensen U.H."/>
            <person name="Larsen T.O."/>
            <person name="Grigoriev I.V."/>
            <person name="Baker S.E."/>
            <person name="Andersen M.R."/>
        </authorList>
    </citation>
    <scope>NUCLEOTIDE SEQUENCE [LARGE SCALE GENOMIC DNA]</scope>
    <source>
        <strain evidence="13 14">IBT 24754</strain>
    </source>
</reference>
<dbReference type="Proteomes" id="UP000244073">
    <property type="component" value="Unassembled WGS sequence"/>
</dbReference>
<dbReference type="SUPFAM" id="SSF51905">
    <property type="entry name" value="FAD/NAD(P)-binding domain"/>
    <property type="match status" value="1"/>
</dbReference>
<dbReference type="PANTHER" id="PTHR42923">
    <property type="entry name" value="PROTOPORPHYRINOGEN OXIDASE"/>
    <property type="match status" value="1"/>
</dbReference>
<evidence type="ECO:0000256" key="4">
    <source>
        <dbReference type="ARBA" id="ARBA00012867"/>
    </source>
</evidence>
<dbReference type="EC" id="1.3.3.4" evidence="4 11"/>
<dbReference type="UniPathway" id="UPA00251">
    <property type="reaction ID" value="UER00324"/>
</dbReference>
<name>A0A2T5LWL3_9EURO</name>
<comment type="function">
    <text evidence="1 11">Catalyzes the 6-electron oxidation of protoporphyrinogen-IX to form protoporphyrin-IX.</text>
</comment>
<dbReference type="VEuPathDB" id="FungiDB:P175DRAFT_0509221"/>
<dbReference type="InterPro" id="IPR004572">
    <property type="entry name" value="Protoporphyrinogen_oxidase"/>
</dbReference>
<dbReference type="GO" id="GO:0004729">
    <property type="term" value="F:oxygen-dependent protoporphyrinogen oxidase activity"/>
    <property type="evidence" value="ECO:0007669"/>
    <property type="project" value="UniProtKB-UniRule"/>
</dbReference>
<comment type="caution">
    <text evidence="13">The sequence shown here is derived from an EMBL/GenBank/DDBJ whole genome shotgun (WGS) entry which is preliminary data.</text>
</comment>
<evidence type="ECO:0000256" key="8">
    <source>
        <dbReference type="ARBA" id="ARBA00023133"/>
    </source>
</evidence>
<feature type="domain" description="Amine oxidase" evidence="12">
    <location>
        <begin position="43"/>
        <end position="552"/>
    </location>
</feature>
<dbReference type="InterPro" id="IPR002937">
    <property type="entry name" value="Amino_oxidase"/>
</dbReference>
<evidence type="ECO:0000313" key="13">
    <source>
        <dbReference type="EMBL" id="PTU20671.1"/>
    </source>
</evidence>
<gene>
    <name evidence="13" type="ORF">P175DRAFT_0509221</name>
</gene>
<dbReference type="SUPFAM" id="SSF54373">
    <property type="entry name" value="FAD-linked reductases, C-terminal domain"/>
    <property type="match status" value="1"/>
</dbReference>
<dbReference type="EMBL" id="MSFN02000004">
    <property type="protein sequence ID" value="PTU20671.1"/>
    <property type="molecule type" value="Genomic_DNA"/>
</dbReference>
<comment type="subcellular location">
    <subcellularLocation>
        <location evidence="11">Mitochondrion inner membrane</location>
    </subcellularLocation>
</comment>
<evidence type="ECO:0000256" key="2">
    <source>
        <dbReference type="ARBA" id="ARBA00005073"/>
    </source>
</evidence>
<dbReference type="InterPro" id="IPR050464">
    <property type="entry name" value="Zeta_carotene_desat/Oxidored"/>
</dbReference>
<dbReference type="OrthoDB" id="438553at2759"/>
<dbReference type="GO" id="GO:0006782">
    <property type="term" value="P:protoporphyrinogen IX biosynthetic process"/>
    <property type="evidence" value="ECO:0007669"/>
    <property type="project" value="UniProtKB-UniRule"/>
</dbReference>
<keyword evidence="6 11" id="KW-0274">FAD</keyword>
<dbReference type="GO" id="GO:0005743">
    <property type="term" value="C:mitochondrial inner membrane"/>
    <property type="evidence" value="ECO:0007669"/>
    <property type="project" value="UniProtKB-SubCell"/>
</dbReference>